<sequence length="939" mass="105993">MRIISRFVLDNMADENVPAPTPTRSDDQILPFAVWVPIGKSNYLDENWFTLDANLLREALEITPIDQAHKFVSPPSGDAIMYFVNELGYTEVIQFVSRMVVNNLYQPWRSILSMINQCLTGKTSGPTKKGRKDKPHVIPYCRFMKLIICHLGRTHNIHQRSASLFHLVEEDLKLGNLKFVPKGEEDEGEKKKPTTSKQPKPKPAKEKSSKPAPAPKPKVTKESPSKPSSTKHPKKGKVQKIRKGKPSLQLIDEDKPTQPEPEPEHQEPVAEATRPLLVVEGKGKAITTKEQAAQSLLALHTPKRRSTTEEASTGPSTQPQDEASANIVRESPYPADAETSVDTDKTNSGGDTEILQIGEEQSDDVANLVNLEEKTVEIDEGQAGSNLGKTPKSRPPPNDDKMDEDQAGPDPRESHVALYGPNPEPTHDEFIDNVYPNVHESLKFPADEHVILEDPLSLTGTLSSMKNLDDVFTIGDQFINDKSTKDESEKLNVKVEVVSMATGLIYQASSLSKTLDNTTHNLGSRVFTLELRDLLHKINQTANEVVKEVVHVALQAPLRDRFRELPEADMKEILHQRMFETGTYKSLPEHVALYEALEASMEQANMDEFFAEKDKSRKRRRDDQEPPPPPPDSDLSKKKRHDSDASSSSQPPAPQSSAWKTTNAREAPSSSSKQQFEDTNYAYLPKIKSRPEWLKPILEEDRPTTPEPDWSIPMNDLPEPENNWANALGKSYKDPKENKLLQKTGDIGAFITWFCKRIGKKKLSKSDLEGPAFKLVPDVNKPLPLGGPPGQVTIQPQFFFNKDLEYLVSGDKDRRSALSISKLKATQYLDIGLEELVMSLWIESEREYDISAAYGISHWWFKRKEFYITRHSAPSDRSKVRSHMRILNVVSLKTLKRYGYTYLKEIVLCRADNKEYKISKADFKNLHPNDFEDLYLLHL</sequence>
<reference evidence="2" key="1">
    <citation type="journal article" date="2022" name="Int. J. Mol. Sci.">
        <title>Draft Genome of Tanacetum Coccineum: Genomic Comparison of Closely Related Tanacetum-Family Plants.</title>
        <authorList>
            <person name="Yamashiro T."/>
            <person name="Shiraishi A."/>
            <person name="Nakayama K."/>
            <person name="Satake H."/>
        </authorList>
    </citation>
    <scope>NUCLEOTIDE SEQUENCE</scope>
</reference>
<feature type="compositionally biased region" description="Polar residues" evidence="1">
    <location>
        <begin position="659"/>
        <end position="678"/>
    </location>
</feature>
<gene>
    <name evidence="2" type="ORF">Tco_0954828</name>
</gene>
<dbReference type="Proteomes" id="UP001151760">
    <property type="component" value="Unassembled WGS sequence"/>
</dbReference>
<feature type="compositionally biased region" description="Basic residues" evidence="1">
    <location>
        <begin position="229"/>
        <end position="245"/>
    </location>
</feature>
<accession>A0ABQ5E5G6</accession>
<feature type="compositionally biased region" description="Basic and acidic residues" evidence="1">
    <location>
        <begin position="252"/>
        <end position="268"/>
    </location>
</feature>
<comment type="caution">
    <text evidence="2">The sequence shown here is derived from an EMBL/GenBank/DDBJ whole genome shotgun (WGS) entry which is preliminary data.</text>
</comment>
<keyword evidence="3" id="KW-1185">Reference proteome</keyword>
<protein>
    <submittedName>
        <fullName evidence="2">Uncharacterized protein</fullName>
    </submittedName>
</protein>
<feature type="compositionally biased region" description="Polar residues" evidence="1">
    <location>
        <begin position="309"/>
        <end position="323"/>
    </location>
</feature>
<name>A0ABQ5E5G6_9ASTR</name>
<organism evidence="2 3">
    <name type="scientific">Tanacetum coccineum</name>
    <dbReference type="NCBI Taxonomy" id="301880"/>
    <lineage>
        <taxon>Eukaryota</taxon>
        <taxon>Viridiplantae</taxon>
        <taxon>Streptophyta</taxon>
        <taxon>Embryophyta</taxon>
        <taxon>Tracheophyta</taxon>
        <taxon>Spermatophyta</taxon>
        <taxon>Magnoliopsida</taxon>
        <taxon>eudicotyledons</taxon>
        <taxon>Gunneridae</taxon>
        <taxon>Pentapetalae</taxon>
        <taxon>asterids</taxon>
        <taxon>campanulids</taxon>
        <taxon>Asterales</taxon>
        <taxon>Asteraceae</taxon>
        <taxon>Asteroideae</taxon>
        <taxon>Anthemideae</taxon>
        <taxon>Anthemidinae</taxon>
        <taxon>Tanacetum</taxon>
    </lineage>
</organism>
<feature type="region of interest" description="Disordered" evidence="1">
    <location>
        <begin position="613"/>
        <end position="678"/>
    </location>
</feature>
<dbReference type="EMBL" id="BQNB010015957">
    <property type="protein sequence ID" value="GJT46113.1"/>
    <property type="molecule type" value="Genomic_DNA"/>
</dbReference>
<evidence type="ECO:0000313" key="3">
    <source>
        <dbReference type="Proteomes" id="UP001151760"/>
    </source>
</evidence>
<feature type="compositionally biased region" description="Low complexity" evidence="1">
    <location>
        <begin position="645"/>
        <end position="658"/>
    </location>
</feature>
<reference evidence="2" key="2">
    <citation type="submission" date="2022-01" db="EMBL/GenBank/DDBJ databases">
        <authorList>
            <person name="Yamashiro T."/>
            <person name="Shiraishi A."/>
            <person name="Satake H."/>
            <person name="Nakayama K."/>
        </authorList>
    </citation>
    <scope>NUCLEOTIDE SEQUENCE</scope>
</reference>
<evidence type="ECO:0000313" key="2">
    <source>
        <dbReference type="EMBL" id="GJT46113.1"/>
    </source>
</evidence>
<evidence type="ECO:0000256" key="1">
    <source>
        <dbReference type="SAM" id="MobiDB-lite"/>
    </source>
</evidence>
<proteinExistence type="predicted"/>
<feature type="region of interest" description="Disordered" evidence="1">
    <location>
        <begin position="179"/>
        <end position="429"/>
    </location>
</feature>